<dbReference type="AlphaFoldDB" id="A0A0J8B084"/>
<dbReference type="EMBL" id="KQ093509">
    <property type="protein sequence ID" value="KMS94419.1"/>
    <property type="molecule type" value="Genomic_DNA"/>
</dbReference>
<feature type="compositionally biased region" description="Polar residues" evidence="1">
    <location>
        <begin position="78"/>
        <end position="89"/>
    </location>
</feature>
<name>A0A0J8B084_BETVV</name>
<feature type="region of interest" description="Disordered" evidence="1">
    <location>
        <begin position="69"/>
        <end position="89"/>
    </location>
</feature>
<protein>
    <submittedName>
        <fullName evidence="2">Uncharacterized protein</fullName>
    </submittedName>
</protein>
<organism evidence="2 3">
    <name type="scientific">Beta vulgaris subsp. vulgaris</name>
    <name type="common">Beet</name>
    <dbReference type="NCBI Taxonomy" id="3555"/>
    <lineage>
        <taxon>Eukaryota</taxon>
        <taxon>Viridiplantae</taxon>
        <taxon>Streptophyta</taxon>
        <taxon>Embryophyta</taxon>
        <taxon>Tracheophyta</taxon>
        <taxon>Spermatophyta</taxon>
        <taxon>Magnoliopsida</taxon>
        <taxon>eudicotyledons</taxon>
        <taxon>Gunneridae</taxon>
        <taxon>Pentapetalae</taxon>
        <taxon>Caryophyllales</taxon>
        <taxon>Chenopodiaceae</taxon>
        <taxon>Betoideae</taxon>
        <taxon>Beta</taxon>
    </lineage>
</organism>
<gene>
    <name evidence="2" type="ORF">BVRB_021600</name>
</gene>
<proteinExistence type="predicted"/>
<evidence type="ECO:0000313" key="2">
    <source>
        <dbReference type="EMBL" id="KMS94419.1"/>
    </source>
</evidence>
<evidence type="ECO:0000313" key="3">
    <source>
        <dbReference type="Proteomes" id="UP000035740"/>
    </source>
</evidence>
<evidence type="ECO:0000256" key="1">
    <source>
        <dbReference type="SAM" id="MobiDB-lite"/>
    </source>
</evidence>
<accession>A0A0J8B084</accession>
<keyword evidence="3" id="KW-1185">Reference proteome</keyword>
<dbReference type="Gramene" id="KMS94419">
    <property type="protein sequence ID" value="KMS94419"/>
    <property type="gene ID" value="BVRB_021600"/>
</dbReference>
<sequence>MEHRPAQAQVILKGLNIPMPNNKWNTDLLRRLAELMKAETQDVDDEDDLDNACSSDVDAGRRQVHLVSGARSFDRTDPSSNSLSATIVP</sequence>
<dbReference type="Proteomes" id="UP000035740">
    <property type="component" value="Unassembled WGS sequence"/>
</dbReference>
<reference evidence="2 3" key="1">
    <citation type="journal article" date="2014" name="Nature">
        <title>The genome of the recently domesticated crop plant sugar beet (Beta vulgaris).</title>
        <authorList>
            <person name="Dohm J.C."/>
            <person name="Minoche A.E."/>
            <person name="Holtgrawe D."/>
            <person name="Capella-Gutierrez S."/>
            <person name="Zakrzewski F."/>
            <person name="Tafer H."/>
            <person name="Rupp O."/>
            <person name="Sorensen T.R."/>
            <person name="Stracke R."/>
            <person name="Reinhardt R."/>
            <person name="Goesmann A."/>
            <person name="Kraft T."/>
            <person name="Schulz B."/>
            <person name="Stadler P.F."/>
            <person name="Schmidt T."/>
            <person name="Gabaldon T."/>
            <person name="Lehrach H."/>
            <person name="Weisshaar B."/>
            <person name="Himmelbauer H."/>
        </authorList>
    </citation>
    <scope>NUCLEOTIDE SEQUENCE [LARGE SCALE GENOMIC DNA]</scope>
    <source>
        <tissue evidence="2">Taproot</tissue>
    </source>
</reference>